<dbReference type="Proteomes" id="UP001272242">
    <property type="component" value="Unassembled WGS sequence"/>
</dbReference>
<sequence>MQPRTIVFHAPKDELFDLRHSVKLLADNLLPAGNPDASFMAAVVAELGRRGFAAEGRLVKVGADHQMDAPEVLRALVDAVSLLCGAEGAVKP</sequence>
<accession>A0ABU5F8Y8</accession>
<gene>
    <name evidence="1" type="ORF">R5W23_005398</name>
</gene>
<proteinExistence type="predicted"/>
<protein>
    <submittedName>
        <fullName evidence="1">Uncharacterized protein</fullName>
    </submittedName>
</protein>
<organism evidence="1 2">
    <name type="scientific">Gemmata algarum</name>
    <dbReference type="NCBI Taxonomy" id="2975278"/>
    <lineage>
        <taxon>Bacteria</taxon>
        <taxon>Pseudomonadati</taxon>
        <taxon>Planctomycetota</taxon>
        <taxon>Planctomycetia</taxon>
        <taxon>Gemmatales</taxon>
        <taxon>Gemmataceae</taxon>
        <taxon>Gemmata</taxon>
    </lineage>
</organism>
<comment type="caution">
    <text evidence="1">The sequence shown here is derived from an EMBL/GenBank/DDBJ whole genome shotgun (WGS) entry which is preliminary data.</text>
</comment>
<dbReference type="EMBL" id="JAXBLV010000250">
    <property type="protein sequence ID" value="MDY3563776.1"/>
    <property type="molecule type" value="Genomic_DNA"/>
</dbReference>
<reference evidence="2" key="1">
    <citation type="journal article" date="2023" name="Mar. Drugs">
        <title>Gemmata algarum, a Novel Planctomycete Isolated from an Algal Mat, Displays Antimicrobial Activity.</title>
        <authorList>
            <person name="Kumar G."/>
            <person name="Kallscheuer N."/>
            <person name="Kashif M."/>
            <person name="Ahamad S."/>
            <person name="Jagadeeshwari U."/>
            <person name="Pannikurungottu S."/>
            <person name="Haufschild T."/>
            <person name="Kabuu M."/>
            <person name="Sasikala C."/>
            <person name="Jogler C."/>
            <person name="Ramana C."/>
        </authorList>
    </citation>
    <scope>NUCLEOTIDE SEQUENCE [LARGE SCALE GENOMIC DNA]</scope>
    <source>
        <strain evidence="2">JC673</strain>
    </source>
</reference>
<dbReference type="RefSeq" id="WP_320689915.1">
    <property type="nucleotide sequence ID" value="NZ_JAXBLV010000250.1"/>
</dbReference>
<evidence type="ECO:0000313" key="2">
    <source>
        <dbReference type="Proteomes" id="UP001272242"/>
    </source>
</evidence>
<keyword evidence="2" id="KW-1185">Reference proteome</keyword>
<evidence type="ECO:0000313" key="1">
    <source>
        <dbReference type="EMBL" id="MDY3563776.1"/>
    </source>
</evidence>
<name>A0ABU5F8Y8_9BACT</name>